<proteinExistence type="inferred from homology"/>
<dbReference type="RefSeq" id="WP_036446759.1">
    <property type="nucleotide sequence ID" value="NZ_JACKVC010000018.1"/>
</dbReference>
<dbReference type="InterPro" id="IPR006175">
    <property type="entry name" value="YjgF/YER057c/UK114"/>
</dbReference>
<evidence type="ECO:0000313" key="3">
    <source>
        <dbReference type="Proteomes" id="UP001141659"/>
    </source>
</evidence>
<sequence>MAIELVRGGRLFAGVPYAYAAITRQPDLIFTAGACPLDEDGSVVSPGDIVAQTRQAMRNLRITLQDCGVELRDVVKTTIYVVGSRREDLTVAWHEVVSEFADHRPPSTLLGVAMLGYPDQLVEIEAIAVASHT</sequence>
<dbReference type="Gene3D" id="3.30.1330.40">
    <property type="entry name" value="RutC-like"/>
    <property type="match status" value="1"/>
</dbReference>
<comment type="caution">
    <text evidence="2">The sequence shown here is derived from an EMBL/GenBank/DDBJ whole genome shotgun (WGS) entry which is preliminary data.</text>
</comment>
<dbReference type="PANTHER" id="PTHR11803:SF58">
    <property type="entry name" value="PROTEIN HMF1-RELATED"/>
    <property type="match status" value="1"/>
</dbReference>
<dbReference type="GO" id="GO:0019239">
    <property type="term" value="F:deaminase activity"/>
    <property type="evidence" value="ECO:0007669"/>
    <property type="project" value="TreeGrafter"/>
</dbReference>
<dbReference type="Pfam" id="PF01042">
    <property type="entry name" value="Ribonuc_L-PSP"/>
    <property type="match status" value="1"/>
</dbReference>
<reference evidence="2" key="2">
    <citation type="journal article" date="2022" name="BMC Genomics">
        <title>Comparative genome analysis of mycobacteria focusing on tRNA and non-coding RNA.</title>
        <authorList>
            <person name="Behra P.R.K."/>
            <person name="Pettersson B.M.F."/>
            <person name="Ramesh M."/>
            <person name="Das S."/>
            <person name="Dasgupta S."/>
            <person name="Kirsebom L.A."/>
        </authorList>
    </citation>
    <scope>NUCLEOTIDE SEQUENCE</scope>
    <source>
        <strain evidence="2">DSM 44242</strain>
    </source>
</reference>
<comment type="similarity">
    <text evidence="1">Belongs to the RutC family.</text>
</comment>
<organism evidence="2 3">
    <name type="scientific">Mycolicibacterium porcinum</name>
    <dbReference type="NCBI Taxonomy" id="39693"/>
    <lineage>
        <taxon>Bacteria</taxon>
        <taxon>Bacillati</taxon>
        <taxon>Actinomycetota</taxon>
        <taxon>Actinomycetes</taxon>
        <taxon>Mycobacteriales</taxon>
        <taxon>Mycobacteriaceae</taxon>
        <taxon>Mycolicibacterium</taxon>
    </lineage>
</organism>
<evidence type="ECO:0000313" key="2">
    <source>
        <dbReference type="EMBL" id="MCV7390491.1"/>
    </source>
</evidence>
<evidence type="ECO:0000256" key="1">
    <source>
        <dbReference type="ARBA" id="ARBA00010552"/>
    </source>
</evidence>
<dbReference type="SUPFAM" id="SSF55298">
    <property type="entry name" value="YjgF-like"/>
    <property type="match status" value="1"/>
</dbReference>
<dbReference type="PANTHER" id="PTHR11803">
    <property type="entry name" value="2-IMINOBUTANOATE/2-IMINOPROPANOATE DEAMINASE RIDA"/>
    <property type="match status" value="1"/>
</dbReference>
<protein>
    <submittedName>
        <fullName evidence="2">RidA family protein</fullName>
    </submittedName>
</protein>
<name>A0AAW5T753_9MYCO</name>
<dbReference type="InterPro" id="IPR035959">
    <property type="entry name" value="RutC-like_sf"/>
</dbReference>
<dbReference type="Proteomes" id="UP001141659">
    <property type="component" value="Unassembled WGS sequence"/>
</dbReference>
<dbReference type="GO" id="GO:0005829">
    <property type="term" value="C:cytosol"/>
    <property type="evidence" value="ECO:0007669"/>
    <property type="project" value="TreeGrafter"/>
</dbReference>
<dbReference type="AlphaFoldDB" id="A0AAW5T753"/>
<dbReference type="EMBL" id="JACKVC010000018">
    <property type="protein sequence ID" value="MCV7390491.1"/>
    <property type="molecule type" value="Genomic_DNA"/>
</dbReference>
<reference evidence="2" key="1">
    <citation type="submission" date="2020-07" db="EMBL/GenBank/DDBJ databases">
        <authorList>
            <person name="Pettersson B.M.F."/>
            <person name="Behra P.R.K."/>
            <person name="Ramesh M."/>
            <person name="Das S."/>
            <person name="Dasgupta S."/>
            <person name="Kirsebom L.A."/>
        </authorList>
    </citation>
    <scope>NUCLEOTIDE SEQUENCE</scope>
    <source>
        <strain evidence="2">DSM 44242</strain>
    </source>
</reference>
<accession>A0AAW5T753</accession>
<gene>
    <name evidence="2" type="ORF">H5P34_20740</name>
</gene>
<dbReference type="CDD" id="cd00448">
    <property type="entry name" value="YjgF_YER057c_UK114_family"/>
    <property type="match status" value="1"/>
</dbReference>